<sequence>MEQESQIRRLRLSMETYREILVLTNGVLLWEKQWHPTAIIGGELFVHNNLFVSTVI</sequence>
<dbReference type="Proteomes" id="UP001152888">
    <property type="component" value="Unassembled WGS sequence"/>
</dbReference>
<protein>
    <submittedName>
        <fullName evidence="1">Uncharacterized protein</fullName>
    </submittedName>
</protein>
<keyword evidence="2" id="KW-1185">Reference proteome</keyword>
<comment type="caution">
    <text evidence="1">The sequence shown here is derived from an EMBL/GenBank/DDBJ whole genome shotgun (WGS) entry which is preliminary data.</text>
</comment>
<gene>
    <name evidence="1" type="ORF">ACAOBT_LOCUS6862</name>
</gene>
<accession>A0A9P0K5H9</accession>
<organism evidence="1 2">
    <name type="scientific">Acanthoscelides obtectus</name>
    <name type="common">Bean weevil</name>
    <name type="synonym">Bruchus obtectus</name>
    <dbReference type="NCBI Taxonomy" id="200917"/>
    <lineage>
        <taxon>Eukaryota</taxon>
        <taxon>Metazoa</taxon>
        <taxon>Ecdysozoa</taxon>
        <taxon>Arthropoda</taxon>
        <taxon>Hexapoda</taxon>
        <taxon>Insecta</taxon>
        <taxon>Pterygota</taxon>
        <taxon>Neoptera</taxon>
        <taxon>Endopterygota</taxon>
        <taxon>Coleoptera</taxon>
        <taxon>Polyphaga</taxon>
        <taxon>Cucujiformia</taxon>
        <taxon>Chrysomeloidea</taxon>
        <taxon>Chrysomelidae</taxon>
        <taxon>Bruchinae</taxon>
        <taxon>Bruchini</taxon>
        <taxon>Acanthoscelides</taxon>
    </lineage>
</organism>
<evidence type="ECO:0000313" key="1">
    <source>
        <dbReference type="EMBL" id="CAH1966475.1"/>
    </source>
</evidence>
<name>A0A9P0K5H9_ACAOB</name>
<dbReference type="EMBL" id="CAKOFQ010006734">
    <property type="protein sequence ID" value="CAH1966475.1"/>
    <property type="molecule type" value="Genomic_DNA"/>
</dbReference>
<dbReference type="AlphaFoldDB" id="A0A9P0K5H9"/>
<reference evidence="1" key="1">
    <citation type="submission" date="2022-03" db="EMBL/GenBank/DDBJ databases">
        <authorList>
            <person name="Sayadi A."/>
        </authorList>
    </citation>
    <scope>NUCLEOTIDE SEQUENCE</scope>
</reference>
<proteinExistence type="predicted"/>
<evidence type="ECO:0000313" key="2">
    <source>
        <dbReference type="Proteomes" id="UP001152888"/>
    </source>
</evidence>
<dbReference type="OrthoDB" id="6416122at2759"/>